<dbReference type="SUPFAM" id="SSF57850">
    <property type="entry name" value="RING/U-box"/>
    <property type="match status" value="2"/>
</dbReference>
<feature type="domain" description="U-box" evidence="2">
    <location>
        <begin position="348"/>
        <end position="409"/>
    </location>
</feature>
<comment type="caution">
    <text evidence="3">The sequence shown here is derived from an EMBL/GenBank/DDBJ whole genome shotgun (WGS) entry which is preliminary data.</text>
</comment>
<dbReference type="PANTHER" id="PTHR45958:SF18">
    <property type="entry name" value="U-BOX DOMAIN-CONTAINING PROTEIN"/>
    <property type="match status" value="1"/>
</dbReference>
<sequence>MSVLSPFSYSFDEYIRQCPVNALKLQSKLFDAKLKGKIIKWNAQVVSIWETSAYLLINPSSGETPYNATLHFTPDTIPENLIPGKSTWITAKMINFGDNLNQLQLEAVKESSVNVHDLSITYVRIKEIFNPHAQEAADKIYEQWGNIQFSFIGKVKYLNELNNDSNYCAWFEVNVVQPFHDNDLEKVIIVIKTADIDIISTIKDNPNSHFEFIVSPLVRRENRHELLFWRIAQIFSHSFIPQLLPINLIPDNEQLIQRRSATPPNVPDTKWKVIGDDNNPNIRPPTYPLPVINSFVQPIPPLPPYVYPKPSPIVDPKHNSDPKPILIPPIEKVPLIPVMSDKEEAEHHYICELTAKMMSDPVSVGGNYFERAEIQAYIEQNGQHPLTFDTASVSDIKEEPVLKAEIERYLKDNPQRRNQTQPKPKPKTVSPDVVRPVPRTLNDVPQVEIDRLIKEHVICPITKQTMTNPQLAPDGNVYEYAAVQKYLGDHSLNLPSGVHCELNQLKEDAGAIFASISFAQENPNHPCVKAGYQQFIQQNTQY</sequence>
<dbReference type="Pfam" id="PF04564">
    <property type="entry name" value="U-box"/>
    <property type="match status" value="1"/>
</dbReference>
<dbReference type="InterPro" id="IPR013083">
    <property type="entry name" value="Znf_RING/FYVE/PHD"/>
</dbReference>
<reference evidence="3 4" key="1">
    <citation type="submission" date="2019-03" db="EMBL/GenBank/DDBJ databases">
        <title>Single cell metagenomics reveals metabolic interactions within the superorganism composed of flagellate Streblomastix strix and complex community of Bacteroidetes bacteria on its surface.</title>
        <authorList>
            <person name="Treitli S.C."/>
            <person name="Kolisko M."/>
            <person name="Husnik F."/>
            <person name="Keeling P."/>
            <person name="Hampl V."/>
        </authorList>
    </citation>
    <scope>NUCLEOTIDE SEQUENCE [LARGE SCALE GENOMIC DNA]</scope>
    <source>
        <strain evidence="3">ST1C</strain>
    </source>
</reference>
<accession>A0A5J4UEM9</accession>
<dbReference type="GO" id="GO:0004842">
    <property type="term" value="F:ubiquitin-protein transferase activity"/>
    <property type="evidence" value="ECO:0007669"/>
    <property type="project" value="InterPro"/>
</dbReference>
<dbReference type="Gene3D" id="3.30.40.10">
    <property type="entry name" value="Zinc/RING finger domain, C3HC4 (zinc finger)"/>
    <property type="match status" value="2"/>
</dbReference>
<evidence type="ECO:0000313" key="4">
    <source>
        <dbReference type="Proteomes" id="UP000324800"/>
    </source>
</evidence>
<proteinExistence type="predicted"/>
<dbReference type="GO" id="GO:0016567">
    <property type="term" value="P:protein ubiquitination"/>
    <property type="evidence" value="ECO:0007669"/>
    <property type="project" value="InterPro"/>
</dbReference>
<dbReference type="OrthoDB" id="20295at2759"/>
<name>A0A5J4UEM9_9EUKA</name>
<dbReference type="InterPro" id="IPR003613">
    <property type="entry name" value="Ubox_domain"/>
</dbReference>
<dbReference type="AlphaFoldDB" id="A0A5J4UEM9"/>
<dbReference type="EMBL" id="SNRW01016750">
    <property type="protein sequence ID" value="KAA6369049.1"/>
    <property type="molecule type" value="Genomic_DNA"/>
</dbReference>
<dbReference type="InterPro" id="IPR052608">
    <property type="entry name" value="U-box_domain_protein"/>
</dbReference>
<dbReference type="PANTHER" id="PTHR45958">
    <property type="entry name" value="RING-TYPE E3 UBIQUITIN TRANSFERASE"/>
    <property type="match status" value="1"/>
</dbReference>
<evidence type="ECO:0000256" key="1">
    <source>
        <dbReference type="SAM" id="MobiDB-lite"/>
    </source>
</evidence>
<evidence type="ECO:0000259" key="2">
    <source>
        <dbReference type="SMART" id="SM00504"/>
    </source>
</evidence>
<feature type="domain" description="U-box" evidence="2">
    <location>
        <begin position="456"/>
        <end position="518"/>
    </location>
</feature>
<gene>
    <name evidence="3" type="ORF">EZS28_035424</name>
</gene>
<dbReference type="Proteomes" id="UP000324800">
    <property type="component" value="Unassembled WGS sequence"/>
</dbReference>
<dbReference type="SMART" id="SM00504">
    <property type="entry name" value="Ubox"/>
    <property type="match status" value="2"/>
</dbReference>
<protein>
    <recommendedName>
        <fullName evidence="2">U-box domain-containing protein</fullName>
    </recommendedName>
</protein>
<feature type="region of interest" description="Disordered" evidence="1">
    <location>
        <begin position="407"/>
        <end position="437"/>
    </location>
</feature>
<evidence type="ECO:0000313" key="3">
    <source>
        <dbReference type="EMBL" id="KAA6369049.1"/>
    </source>
</evidence>
<organism evidence="3 4">
    <name type="scientific">Streblomastix strix</name>
    <dbReference type="NCBI Taxonomy" id="222440"/>
    <lineage>
        <taxon>Eukaryota</taxon>
        <taxon>Metamonada</taxon>
        <taxon>Preaxostyla</taxon>
        <taxon>Oxymonadida</taxon>
        <taxon>Streblomastigidae</taxon>
        <taxon>Streblomastix</taxon>
    </lineage>
</organism>